<dbReference type="STRING" id="639282.DEFDS_1147"/>
<evidence type="ECO:0000313" key="3">
    <source>
        <dbReference type="EMBL" id="BAI80616.1"/>
    </source>
</evidence>
<dbReference type="InterPro" id="IPR002201">
    <property type="entry name" value="Glyco_trans_9"/>
</dbReference>
<dbReference type="KEGG" id="ddf:DEFDS_1147"/>
<sequence>MNILVFNPSFIGDSILTTPLCKALKKLYPDSRIFFCVRPESRQLFVNLNFIDNVITFDKRGLERGLKGVKSFVKKINGETKIDLLISAHKSLRSTLTCYLIKAKQSVGFKEAALSFLYTSTVHRDMSLHEVERNLMLLQPVVNNFSLKEIKTIAGKPEISYSIKIFNNIKKFLEITFSNKKYIGIAPGSVWPTKMWPAEYYADLIDLLPDNCIPIVFGSKSEVSVVEEIKKSVKKHFIDLSGKTNLLELSTWIKTLDLLVSNDSAPLHMAVSHDVPVVAIFGPTVKSLGFYPYDEKSLVVEVENLYCRPCGLHGGKKCPEKHFRCMRDTKPQTVLESILRLI</sequence>
<dbReference type="SUPFAM" id="SSF53756">
    <property type="entry name" value="UDP-Glycosyltransferase/glycogen phosphorylase"/>
    <property type="match status" value="1"/>
</dbReference>
<dbReference type="HOGENOM" id="CLU_038371_3_0_0"/>
<dbReference type="OrthoDB" id="9783989at2"/>
<evidence type="ECO:0000256" key="2">
    <source>
        <dbReference type="ARBA" id="ARBA00022679"/>
    </source>
</evidence>
<accession>D3PDE3</accession>
<keyword evidence="1" id="KW-0328">Glycosyltransferase</keyword>
<dbReference type="Gene3D" id="3.40.50.2000">
    <property type="entry name" value="Glycogen Phosphorylase B"/>
    <property type="match status" value="2"/>
</dbReference>
<dbReference type="InterPro" id="IPR051199">
    <property type="entry name" value="LPS_LOS_Heptosyltrfase"/>
</dbReference>
<evidence type="ECO:0000313" key="4">
    <source>
        <dbReference type="Proteomes" id="UP000001520"/>
    </source>
</evidence>
<dbReference type="GO" id="GO:0009244">
    <property type="term" value="P:lipopolysaccharide core region biosynthetic process"/>
    <property type="evidence" value="ECO:0007669"/>
    <property type="project" value="TreeGrafter"/>
</dbReference>
<evidence type="ECO:0000256" key="1">
    <source>
        <dbReference type="ARBA" id="ARBA00022676"/>
    </source>
</evidence>
<keyword evidence="4" id="KW-1185">Reference proteome</keyword>
<dbReference type="GO" id="GO:0005829">
    <property type="term" value="C:cytosol"/>
    <property type="evidence" value="ECO:0007669"/>
    <property type="project" value="TreeGrafter"/>
</dbReference>
<dbReference type="CDD" id="cd03789">
    <property type="entry name" value="GT9_LPS_heptosyltransferase"/>
    <property type="match status" value="1"/>
</dbReference>
<protein>
    <submittedName>
        <fullName evidence="3">ADP-heptose:LPS heptosyltransferase II</fullName>
    </submittedName>
</protein>
<dbReference type="RefSeq" id="WP_013007863.1">
    <property type="nucleotide sequence ID" value="NC_013939.1"/>
</dbReference>
<dbReference type="Proteomes" id="UP000001520">
    <property type="component" value="Chromosome"/>
</dbReference>
<dbReference type="PANTHER" id="PTHR30160:SF1">
    <property type="entry name" value="LIPOPOLYSACCHARIDE 1,2-N-ACETYLGLUCOSAMINETRANSFERASE-RELATED"/>
    <property type="match status" value="1"/>
</dbReference>
<dbReference type="eggNOG" id="COG0859">
    <property type="taxonomic scope" value="Bacteria"/>
</dbReference>
<dbReference type="AlphaFoldDB" id="D3PDE3"/>
<dbReference type="EMBL" id="AP011529">
    <property type="protein sequence ID" value="BAI80616.1"/>
    <property type="molecule type" value="Genomic_DNA"/>
</dbReference>
<dbReference type="CAZy" id="GT9">
    <property type="family name" value="Glycosyltransferase Family 9"/>
</dbReference>
<name>D3PDE3_DEFDS</name>
<keyword evidence="2 3" id="KW-0808">Transferase</keyword>
<proteinExistence type="predicted"/>
<gene>
    <name evidence="3" type="ordered locus">DEFDS_1147</name>
</gene>
<reference evidence="3 4" key="1">
    <citation type="journal article" date="2010" name="DNA Res.">
        <title>Bacterial lifestyle in a deep-sea hydrothermal vent chimney revealed by the genome sequence of the thermophilic bacterium Deferribacter desulfuricans SSM1.</title>
        <authorList>
            <person name="Takaki Y."/>
            <person name="Shimamura S."/>
            <person name="Nakagawa S."/>
            <person name="Fukuhara Y."/>
            <person name="Horikawa H."/>
            <person name="Ankai A."/>
            <person name="Harada T."/>
            <person name="Hosoyama A."/>
            <person name="Oguchi A."/>
            <person name="Fukui S."/>
            <person name="Fujita N."/>
            <person name="Takami H."/>
            <person name="Takai K."/>
        </authorList>
    </citation>
    <scope>NUCLEOTIDE SEQUENCE [LARGE SCALE GENOMIC DNA]</scope>
    <source>
        <strain evidence="4">DSM 14783 / JCM 11476 / NBRC 101012 / SSM1</strain>
    </source>
</reference>
<dbReference type="GO" id="GO:0008713">
    <property type="term" value="F:ADP-heptose-lipopolysaccharide heptosyltransferase activity"/>
    <property type="evidence" value="ECO:0007669"/>
    <property type="project" value="TreeGrafter"/>
</dbReference>
<dbReference type="Pfam" id="PF01075">
    <property type="entry name" value="Glyco_transf_9"/>
    <property type="match status" value="1"/>
</dbReference>
<dbReference type="PANTHER" id="PTHR30160">
    <property type="entry name" value="TETRAACYLDISACCHARIDE 4'-KINASE-RELATED"/>
    <property type="match status" value="1"/>
</dbReference>
<organism evidence="3 4">
    <name type="scientific">Deferribacter desulfuricans (strain DSM 14783 / JCM 11476 / NBRC 101012 / SSM1)</name>
    <dbReference type="NCBI Taxonomy" id="639282"/>
    <lineage>
        <taxon>Bacteria</taxon>
        <taxon>Pseudomonadati</taxon>
        <taxon>Deferribacterota</taxon>
        <taxon>Deferribacteres</taxon>
        <taxon>Deferribacterales</taxon>
        <taxon>Deferribacteraceae</taxon>
        <taxon>Deferribacter</taxon>
    </lineage>
</organism>